<keyword evidence="3" id="KW-1185">Reference proteome</keyword>
<name>A0A7D3XHW2_9SPHN</name>
<proteinExistence type="predicted"/>
<dbReference type="RefSeq" id="WP_173214741.1">
    <property type="nucleotide sequence ID" value="NZ_CP053921.1"/>
</dbReference>
<organism evidence="2 3">
    <name type="scientific">Erythrobacter mangrovi</name>
    <dbReference type="NCBI Taxonomy" id="2739433"/>
    <lineage>
        <taxon>Bacteria</taxon>
        <taxon>Pseudomonadati</taxon>
        <taxon>Pseudomonadota</taxon>
        <taxon>Alphaproteobacteria</taxon>
        <taxon>Sphingomonadales</taxon>
        <taxon>Erythrobacteraceae</taxon>
        <taxon>Erythrobacter/Porphyrobacter group</taxon>
        <taxon>Erythrobacter</taxon>
    </lineage>
</organism>
<protein>
    <submittedName>
        <fullName evidence="2">YbjN domain-containing protein</fullName>
    </submittedName>
</protein>
<dbReference type="InterPro" id="IPR019660">
    <property type="entry name" value="Put_sensory_transdc_reg_YbjN"/>
</dbReference>
<dbReference type="Proteomes" id="UP000504693">
    <property type="component" value="Chromosome"/>
</dbReference>
<dbReference type="AlphaFoldDB" id="A0A7D3XHW2"/>
<dbReference type="Pfam" id="PF10722">
    <property type="entry name" value="YbjN"/>
    <property type="match status" value="1"/>
</dbReference>
<accession>A0A7D3XHW2</accession>
<sequence>MKFRSKALLCAMAAAALPAATPATAQMVTPKDPQAISSAIKEKGWPAKLVLPDDDNPYIESSYNDMKFLVLLMNCDDEHQNCTTLQYYMGFSDAKDTTLDELNEWNRTKRFARAYRDNEGDPVLEMDVDLDFGGIPRANLLETFNTWSALMDAYHSYLFD</sequence>
<reference evidence="2 3" key="1">
    <citation type="submission" date="2020-05" db="EMBL/GenBank/DDBJ databases">
        <title>Erythrobacter mangrovi sp. nov., isolated from rhizosphere soil of mangrove plant (Kandelia candel).</title>
        <authorList>
            <person name="Ye Y.H."/>
        </authorList>
    </citation>
    <scope>NUCLEOTIDE SEQUENCE [LARGE SCALE GENOMIC DNA]</scope>
    <source>
        <strain evidence="2 3">EB310</strain>
    </source>
</reference>
<gene>
    <name evidence="2" type="ORF">HQR01_10020</name>
</gene>
<feature type="chain" id="PRO_5028981804" evidence="1">
    <location>
        <begin position="26"/>
        <end position="160"/>
    </location>
</feature>
<evidence type="ECO:0000313" key="3">
    <source>
        <dbReference type="Proteomes" id="UP000504693"/>
    </source>
</evidence>
<dbReference type="KEGG" id="emv:HQR01_10020"/>
<feature type="signal peptide" evidence="1">
    <location>
        <begin position="1"/>
        <end position="25"/>
    </location>
</feature>
<dbReference type="CDD" id="cd17511">
    <property type="entry name" value="YbjN_AmyR-like"/>
    <property type="match status" value="1"/>
</dbReference>
<evidence type="ECO:0000256" key="1">
    <source>
        <dbReference type="SAM" id="SignalP"/>
    </source>
</evidence>
<evidence type="ECO:0000313" key="2">
    <source>
        <dbReference type="EMBL" id="QKG71673.1"/>
    </source>
</evidence>
<dbReference type="EMBL" id="CP053921">
    <property type="protein sequence ID" value="QKG71673.1"/>
    <property type="molecule type" value="Genomic_DNA"/>
</dbReference>
<keyword evidence="1" id="KW-0732">Signal</keyword>